<protein>
    <recommendedName>
        <fullName evidence="11">xylan 1,4-beta-xylosidase</fullName>
        <ecNumber evidence="11">3.2.1.37</ecNumber>
    </recommendedName>
</protein>
<dbReference type="UniPathway" id="UPA00114"/>
<name>A0A2N3NAH7_9PEZI</name>
<keyword evidence="15" id="KW-1185">Reference proteome</keyword>
<accession>A0A2N3NAH7</accession>
<comment type="caution">
    <text evidence="14">The sequence shown here is derived from an EMBL/GenBank/DDBJ whole genome shotgun (WGS) entry which is preliminary data.</text>
</comment>
<dbReference type="InterPro" id="IPR001764">
    <property type="entry name" value="Glyco_hydro_3_N"/>
</dbReference>
<proteinExistence type="inferred from homology"/>
<evidence type="ECO:0000256" key="12">
    <source>
        <dbReference type="SAM" id="SignalP"/>
    </source>
</evidence>
<dbReference type="SMART" id="SM01217">
    <property type="entry name" value="Fn3_like"/>
    <property type="match status" value="1"/>
</dbReference>
<dbReference type="GO" id="GO:0045493">
    <property type="term" value="P:xylan catabolic process"/>
    <property type="evidence" value="ECO:0007669"/>
    <property type="project" value="UniProtKB-UniPathway"/>
</dbReference>
<feature type="chain" id="PRO_5014995072" description="xylan 1,4-beta-xylosidase" evidence="12">
    <location>
        <begin position="22"/>
        <end position="773"/>
    </location>
</feature>
<dbReference type="Pfam" id="PF14310">
    <property type="entry name" value="Fn3-like"/>
    <property type="match status" value="1"/>
</dbReference>
<evidence type="ECO:0000256" key="9">
    <source>
        <dbReference type="ARBA" id="ARBA00023326"/>
    </source>
</evidence>
<dbReference type="InterPro" id="IPR017853">
    <property type="entry name" value="GH"/>
</dbReference>
<keyword evidence="5" id="KW-0378">Hydrolase</keyword>
<dbReference type="InterPro" id="IPR026891">
    <property type="entry name" value="Fn3-like"/>
</dbReference>
<dbReference type="Pfam" id="PF00933">
    <property type="entry name" value="Glyco_hydro_3"/>
    <property type="match status" value="1"/>
</dbReference>
<dbReference type="InterPro" id="IPR036962">
    <property type="entry name" value="Glyco_hydro_3_N_sf"/>
</dbReference>
<evidence type="ECO:0000256" key="7">
    <source>
        <dbReference type="ARBA" id="ARBA00023277"/>
    </source>
</evidence>
<comment type="pathway">
    <text evidence="1">Glycan degradation; xylan degradation.</text>
</comment>
<dbReference type="Gene3D" id="3.20.20.300">
    <property type="entry name" value="Glycoside hydrolase, family 3, N-terminal domain"/>
    <property type="match status" value="1"/>
</dbReference>
<dbReference type="InterPro" id="IPR044993">
    <property type="entry name" value="BXL"/>
</dbReference>
<keyword evidence="8" id="KW-0326">Glycosidase</keyword>
<dbReference type="PANTHER" id="PTHR42721:SF3">
    <property type="entry name" value="BETA-D-XYLOSIDASE 5-RELATED"/>
    <property type="match status" value="1"/>
</dbReference>
<dbReference type="GO" id="GO:0031222">
    <property type="term" value="P:arabinan catabolic process"/>
    <property type="evidence" value="ECO:0007669"/>
    <property type="project" value="TreeGrafter"/>
</dbReference>
<comment type="similarity">
    <text evidence="2">Belongs to the glycosyl hydrolase 3 family.</text>
</comment>
<dbReference type="GO" id="GO:0009044">
    <property type="term" value="F:xylan 1,4-beta-xylosidase activity"/>
    <property type="evidence" value="ECO:0007669"/>
    <property type="project" value="UniProtKB-EC"/>
</dbReference>
<dbReference type="AlphaFoldDB" id="A0A2N3NAH7"/>
<evidence type="ECO:0000259" key="13">
    <source>
        <dbReference type="SMART" id="SM01217"/>
    </source>
</evidence>
<evidence type="ECO:0000256" key="10">
    <source>
        <dbReference type="ARBA" id="ARBA00024574"/>
    </source>
</evidence>
<evidence type="ECO:0000256" key="6">
    <source>
        <dbReference type="ARBA" id="ARBA00023180"/>
    </source>
</evidence>
<gene>
    <name evidence="14" type="ORF">jhhlp_004061</name>
</gene>
<evidence type="ECO:0000256" key="4">
    <source>
        <dbReference type="ARBA" id="ARBA00022729"/>
    </source>
</evidence>
<dbReference type="EMBL" id="NLAX01000010">
    <property type="protein sequence ID" value="PKS09446.1"/>
    <property type="molecule type" value="Genomic_DNA"/>
</dbReference>
<dbReference type="Pfam" id="PF01915">
    <property type="entry name" value="Glyco_hydro_3_C"/>
    <property type="match status" value="1"/>
</dbReference>
<evidence type="ECO:0000313" key="15">
    <source>
        <dbReference type="Proteomes" id="UP000233524"/>
    </source>
</evidence>
<dbReference type="SUPFAM" id="SSF52279">
    <property type="entry name" value="Beta-D-glucan exohydrolase, C-terminal domain"/>
    <property type="match status" value="1"/>
</dbReference>
<dbReference type="InterPro" id="IPR002772">
    <property type="entry name" value="Glyco_hydro_3_C"/>
</dbReference>
<keyword evidence="4 12" id="KW-0732">Signal</keyword>
<evidence type="ECO:0000313" key="14">
    <source>
        <dbReference type="EMBL" id="PKS09446.1"/>
    </source>
</evidence>
<dbReference type="Proteomes" id="UP000233524">
    <property type="component" value="Unassembled WGS sequence"/>
</dbReference>
<dbReference type="InterPro" id="IPR036881">
    <property type="entry name" value="Glyco_hydro_3_C_sf"/>
</dbReference>
<dbReference type="EC" id="3.2.1.37" evidence="11"/>
<dbReference type="PANTHER" id="PTHR42721">
    <property type="entry name" value="SUGAR HYDROLASE-RELATED"/>
    <property type="match status" value="1"/>
</dbReference>
<dbReference type="Gene3D" id="2.60.40.10">
    <property type="entry name" value="Immunoglobulins"/>
    <property type="match status" value="1"/>
</dbReference>
<dbReference type="OrthoDB" id="47059at2759"/>
<evidence type="ECO:0000256" key="1">
    <source>
        <dbReference type="ARBA" id="ARBA00004851"/>
    </source>
</evidence>
<dbReference type="InParanoid" id="A0A2N3NAH7"/>
<evidence type="ECO:0000256" key="5">
    <source>
        <dbReference type="ARBA" id="ARBA00022801"/>
    </source>
</evidence>
<dbReference type="GO" id="GO:0046556">
    <property type="term" value="F:alpha-L-arabinofuranosidase activity"/>
    <property type="evidence" value="ECO:0007669"/>
    <property type="project" value="TreeGrafter"/>
</dbReference>
<evidence type="ECO:0000256" key="3">
    <source>
        <dbReference type="ARBA" id="ARBA00022651"/>
    </source>
</evidence>
<keyword evidence="6" id="KW-0325">Glycoprotein</keyword>
<dbReference type="STRING" id="41688.A0A2N3NAH7"/>
<reference evidence="14 15" key="1">
    <citation type="journal article" date="2017" name="G3 (Bethesda)">
        <title>First Draft Genome Sequence of the Pathogenic Fungus Lomentospora prolificans (Formerly Scedosporium prolificans).</title>
        <authorList>
            <person name="Luo R."/>
            <person name="Zimin A."/>
            <person name="Workman R."/>
            <person name="Fan Y."/>
            <person name="Pertea G."/>
            <person name="Grossman N."/>
            <person name="Wear M.P."/>
            <person name="Jia B."/>
            <person name="Miller H."/>
            <person name="Casadevall A."/>
            <person name="Timp W."/>
            <person name="Zhang S.X."/>
            <person name="Salzberg S.L."/>
        </authorList>
    </citation>
    <scope>NUCLEOTIDE SEQUENCE [LARGE SCALE GENOMIC DNA]</scope>
    <source>
        <strain evidence="14 15">JHH-5317</strain>
    </source>
</reference>
<dbReference type="InterPro" id="IPR013783">
    <property type="entry name" value="Ig-like_fold"/>
</dbReference>
<dbReference type="SUPFAM" id="SSF51445">
    <property type="entry name" value="(Trans)glycosidases"/>
    <property type="match status" value="1"/>
</dbReference>
<comment type="catalytic activity">
    <reaction evidence="10">
        <text>Hydrolysis of (1-&gt;4)-beta-D-xylans, to remove successive D-xylose residues from the non-reducing termini.</text>
        <dbReference type="EC" id="3.2.1.37"/>
    </reaction>
</comment>
<dbReference type="Gene3D" id="3.40.50.1700">
    <property type="entry name" value="Glycoside hydrolase family 3 C-terminal domain"/>
    <property type="match status" value="1"/>
</dbReference>
<organism evidence="14 15">
    <name type="scientific">Lomentospora prolificans</name>
    <dbReference type="NCBI Taxonomy" id="41688"/>
    <lineage>
        <taxon>Eukaryota</taxon>
        <taxon>Fungi</taxon>
        <taxon>Dikarya</taxon>
        <taxon>Ascomycota</taxon>
        <taxon>Pezizomycotina</taxon>
        <taxon>Sordariomycetes</taxon>
        <taxon>Hypocreomycetidae</taxon>
        <taxon>Microascales</taxon>
        <taxon>Microascaceae</taxon>
        <taxon>Lomentospora</taxon>
    </lineage>
</organism>
<keyword evidence="9" id="KW-0624">Polysaccharide degradation</keyword>
<sequence length="773" mass="84444">MIMTLRTTLAVLVAFATPILAQNGQFPDCASGPLASNKVCDTSLDPYTRAKALVEAMNLQEKIANSEAESPGIQRLGLPKYTWWNEALHGVARSRGVSFRQNGEFSYATSFPQPITMGAAFDMDLVEGFANVTSTEARAFNNAGQAGLTYWTPNINPYRDPRWGRGMEVPSEDSFFMSTYVRHLIPHLQGGLHADPYFKLVATCKHYAGYDIENWQGNKRYGFDAKITQQDLRDYHLLPFQTCARDVNAQSIMCAYNAVNGVPTCADDWLMNKLLRTHWNWTEEQQYVTSDCDSLNNVFQDHRYKGMNAAQVAAETLKAGCDLDCGDFWPRNLGQAFNQGLFEIETLDESIARRFAAMVRLGYFDPKDDVPYRQIGWSSVATPEARALALRAATEGIVLLKNNGALPLEKPGGAVKTVAVVGPLAAATTQMQGNYFGIPQKIVSPQDGFRDAGYTVSTGRGCDVGCGGTGQFNEALNAARQADAVIYVGGIDVSVEAEDKDRNDITWPGQQLALIKQLGEAAADKPFVVVQLGTMLDSSAIVADANVDALIWGGYPGQDGGTAIANIVSGASAPAGRLPVTQYPGSYTRDVKMTDMNLHPGQGNPGRTYKWYTGTPVFEFGHGLHYTNFSLTFDADVIGDIPTTFNTAELVSQESEELYKDLYHFTSIPVKVTNEGEVASDFVVLAFLKGEYGPEPYPKKSLVAFTRFHDVAPGESATASLDINIGTIARGDEKGDLVLFPGKYSIVLDIDDQDAWEFTIEGEDAVLDSWPAR</sequence>
<feature type="signal peptide" evidence="12">
    <location>
        <begin position="1"/>
        <end position="21"/>
    </location>
</feature>
<evidence type="ECO:0000256" key="8">
    <source>
        <dbReference type="ARBA" id="ARBA00023295"/>
    </source>
</evidence>
<keyword evidence="3" id="KW-0858">Xylan degradation</keyword>
<keyword evidence="7" id="KW-0119">Carbohydrate metabolism</keyword>
<evidence type="ECO:0000256" key="11">
    <source>
        <dbReference type="ARBA" id="ARBA00026107"/>
    </source>
</evidence>
<feature type="domain" description="Fibronectin type III-like" evidence="13">
    <location>
        <begin position="682"/>
        <end position="752"/>
    </location>
</feature>
<dbReference type="VEuPathDB" id="FungiDB:jhhlp_004061"/>
<evidence type="ECO:0000256" key="2">
    <source>
        <dbReference type="ARBA" id="ARBA00005336"/>
    </source>
</evidence>